<keyword evidence="2" id="KW-0812">Transmembrane</keyword>
<sequence>MSEDAAGGEDRGEKHGGAPGGPRQKFDDRVYRSPAGMAGGVALLALAVWLVSDAAINGHGDQRALALSGLLCGAPLVVAFTLRPAVYAGEQRLRIRNPFRTVTAPWGSVESVRAGYSCEVVADGAKYQMWAIPVSLRDRKKAHRHNERIASGQGAAPRGGLFGGRGVPDVDPGEAEEKRAHSDQAVDELRELLERHGESEPAQGRVSVRWAYEVLAPAAAGAIALIVLYATR</sequence>
<reference evidence="4 5" key="1">
    <citation type="submission" date="2020-02" db="EMBL/GenBank/DDBJ databases">
        <title>Whole-genome analyses of novel actinobacteria.</title>
        <authorList>
            <person name="Sahin N."/>
            <person name="Tatar D."/>
        </authorList>
    </citation>
    <scope>NUCLEOTIDE SEQUENCE [LARGE SCALE GENOMIC DNA]</scope>
    <source>
        <strain evidence="4 5">SB3404</strain>
    </source>
</reference>
<evidence type="ECO:0000256" key="1">
    <source>
        <dbReference type="SAM" id="MobiDB-lite"/>
    </source>
</evidence>
<dbReference type="RefSeq" id="WP_165303396.1">
    <property type="nucleotide sequence ID" value="NZ_JAAKZZ010000907.1"/>
</dbReference>
<dbReference type="Proteomes" id="UP000477722">
    <property type="component" value="Unassembled WGS sequence"/>
</dbReference>
<keyword evidence="2" id="KW-0472">Membrane</keyword>
<dbReference type="EMBL" id="JAAKZZ010000907">
    <property type="protein sequence ID" value="NGO73798.1"/>
    <property type="molecule type" value="Genomic_DNA"/>
</dbReference>
<proteinExistence type="predicted"/>
<evidence type="ECO:0000313" key="5">
    <source>
        <dbReference type="Proteomes" id="UP000477722"/>
    </source>
</evidence>
<feature type="region of interest" description="Disordered" evidence="1">
    <location>
        <begin position="1"/>
        <end position="29"/>
    </location>
</feature>
<dbReference type="Pfam" id="PF10756">
    <property type="entry name" value="bPH_6"/>
    <property type="match status" value="1"/>
</dbReference>
<feature type="transmembrane region" description="Helical" evidence="2">
    <location>
        <begin position="64"/>
        <end position="86"/>
    </location>
</feature>
<dbReference type="InterPro" id="IPR019692">
    <property type="entry name" value="CFP-6_PH"/>
</dbReference>
<keyword evidence="2" id="KW-1133">Transmembrane helix</keyword>
<feature type="region of interest" description="Disordered" evidence="1">
    <location>
        <begin position="145"/>
        <end position="183"/>
    </location>
</feature>
<name>A0A6G4X8U0_9ACTN</name>
<feature type="domain" description="Low molecular weight protein antigen 6 PH" evidence="3">
    <location>
        <begin position="83"/>
        <end position="136"/>
    </location>
</feature>
<evidence type="ECO:0000256" key="2">
    <source>
        <dbReference type="SAM" id="Phobius"/>
    </source>
</evidence>
<dbReference type="AlphaFoldDB" id="A0A6G4X8U0"/>
<evidence type="ECO:0000259" key="3">
    <source>
        <dbReference type="Pfam" id="PF10756"/>
    </source>
</evidence>
<keyword evidence="5" id="KW-1185">Reference proteome</keyword>
<feature type="transmembrane region" description="Helical" evidence="2">
    <location>
        <begin position="33"/>
        <end position="52"/>
    </location>
</feature>
<gene>
    <name evidence="4" type="ORF">G5C65_36885</name>
</gene>
<evidence type="ECO:0000313" key="4">
    <source>
        <dbReference type="EMBL" id="NGO73798.1"/>
    </source>
</evidence>
<comment type="caution">
    <text evidence="4">The sequence shown here is derived from an EMBL/GenBank/DDBJ whole genome shotgun (WGS) entry which is preliminary data.</text>
</comment>
<protein>
    <submittedName>
        <fullName evidence="4">PH domain-containing protein</fullName>
    </submittedName>
</protein>
<organism evidence="4 5">
    <name type="scientific">Streptomyces boncukensis</name>
    <dbReference type="NCBI Taxonomy" id="2711219"/>
    <lineage>
        <taxon>Bacteria</taxon>
        <taxon>Bacillati</taxon>
        <taxon>Actinomycetota</taxon>
        <taxon>Actinomycetes</taxon>
        <taxon>Kitasatosporales</taxon>
        <taxon>Streptomycetaceae</taxon>
        <taxon>Streptomyces</taxon>
    </lineage>
</organism>
<accession>A0A6G4X8U0</accession>